<dbReference type="Proteomes" id="UP001497516">
    <property type="component" value="Chromosome 3"/>
</dbReference>
<sequence>MRESVMVDETENEDLKASMRTIMAMQLRTNSDMEELGAEVEGARRERDVIMKILISLPLFLPLGDFSPLHTAVFVASFPSSLPLNPHFPSSISLPRATREDHHPGACSFSSNLLK</sequence>
<name>A0AAV2DRZ0_9ROSI</name>
<dbReference type="EMBL" id="OZ034816">
    <property type="protein sequence ID" value="CAL1376451.1"/>
    <property type="molecule type" value="Genomic_DNA"/>
</dbReference>
<gene>
    <name evidence="2" type="ORF">LTRI10_LOCUS18180</name>
</gene>
<proteinExistence type="predicted"/>
<dbReference type="AlphaFoldDB" id="A0AAV2DRZ0"/>
<evidence type="ECO:0000313" key="3">
    <source>
        <dbReference type="Proteomes" id="UP001497516"/>
    </source>
</evidence>
<accession>A0AAV2DRZ0</accession>
<keyword evidence="3" id="KW-1185">Reference proteome</keyword>
<reference evidence="2 3" key="1">
    <citation type="submission" date="2024-04" db="EMBL/GenBank/DDBJ databases">
        <authorList>
            <person name="Fracassetti M."/>
        </authorList>
    </citation>
    <scope>NUCLEOTIDE SEQUENCE [LARGE SCALE GENOMIC DNA]</scope>
</reference>
<protein>
    <submittedName>
        <fullName evidence="2">Uncharacterized protein</fullName>
    </submittedName>
</protein>
<organism evidence="2 3">
    <name type="scientific">Linum trigynum</name>
    <dbReference type="NCBI Taxonomy" id="586398"/>
    <lineage>
        <taxon>Eukaryota</taxon>
        <taxon>Viridiplantae</taxon>
        <taxon>Streptophyta</taxon>
        <taxon>Embryophyta</taxon>
        <taxon>Tracheophyta</taxon>
        <taxon>Spermatophyta</taxon>
        <taxon>Magnoliopsida</taxon>
        <taxon>eudicotyledons</taxon>
        <taxon>Gunneridae</taxon>
        <taxon>Pentapetalae</taxon>
        <taxon>rosids</taxon>
        <taxon>fabids</taxon>
        <taxon>Malpighiales</taxon>
        <taxon>Linaceae</taxon>
        <taxon>Linum</taxon>
    </lineage>
</organism>
<evidence type="ECO:0000313" key="2">
    <source>
        <dbReference type="EMBL" id="CAL1376451.1"/>
    </source>
</evidence>
<feature type="region of interest" description="Disordered" evidence="1">
    <location>
        <begin position="95"/>
        <end position="115"/>
    </location>
</feature>
<evidence type="ECO:0000256" key="1">
    <source>
        <dbReference type="SAM" id="MobiDB-lite"/>
    </source>
</evidence>